<evidence type="ECO:0000259" key="7">
    <source>
        <dbReference type="Pfam" id="PF00319"/>
    </source>
</evidence>
<keyword evidence="2" id="KW-0805">Transcription regulation</keyword>
<dbReference type="AlphaFoldDB" id="A0AAD1YQA3"/>
<evidence type="ECO:0000256" key="6">
    <source>
        <dbReference type="SAM" id="MobiDB-lite"/>
    </source>
</evidence>
<dbReference type="GO" id="GO:0003677">
    <property type="term" value="F:DNA binding"/>
    <property type="evidence" value="ECO:0007669"/>
    <property type="project" value="UniProtKB-KW"/>
</dbReference>
<dbReference type="Proteomes" id="UP000834106">
    <property type="component" value="Chromosome 1"/>
</dbReference>
<evidence type="ECO:0000313" key="8">
    <source>
        <dbReference type="EMBL" id="CAI9754413.1"/>
    </source>
</evidence>
<evidence type="ECO:0000256" key="4">
    <source>
        <dbReference type="ARBA" id="ARBA00023163"/>
    </source>
</evidence>
<sequence>MDNTANKEEKSTLRAMEKSFEMQKESIKKKTKELSETCDVKACAVIIGPDGMVDTWPENRNDVQEVIKMYKNCDPESKRTRDLHGRDDHGKNKEIACVDSEGVKNPTKQELLRRIDAKLAQVRNRIQILKSKD</sequence>
<keyword evidence="4" id="KW-0804">Transcription</keyword>
<evidence type="ECO:0000256" key="2">
    <source>
        <dbReference type="ARBA" id="ARBA00023015"/>
    </source>
</evidence>
<gene>
    <name evidence="8" type="ORF">FPE_LOCUS1844</name>
</gene>
<dbReference type="GO" id="GO:0005634">
    <property type="term" value="C:nucleus"/>
    <property type="evidence" value="ECO:0007669"/>
    <property type="project" value="UniProtKB-SubCell"/>
</dbReference>
<feature type="domain" description="MADS-box" evidence="7">
    <location>
        <begin position="18"/>
        <end position="56"/>
    </location>
</feature>
<evidence type="ECO:0000256" key="5">
    <source>
        <dbReference type="ARBA" id="ARBA00023242"/>
    </source>
</evidence>
<keyword evidence="5" id="KW-0539">Nucleus</keyword>
<reference evidence="8" key="1">
    <citation type="submission" date="2023-05" db="EMBL/GenBank/DDBJ databases">
        <authorList>
            <person name="Huff M."/>
        </authorList>
    </citation>
    <scope>NUCLEOTIDE SEQUENCE</scope>
</reference>
<keyword evidence="3" id="KW-0238">DNA-binding</keyword>
<evidence type="ECO:0000313" key="9">
    <source>
        <dbReference type="Proteomes" id="UP000834106"/>
    </source>
</evidence>
<dbReference type="GO" id="GO:0046983">
    <property type="term" value="F:protein dimerization activity"/>
    <property type="evidence" value="ECO:0007669"/>
    <property type="project" value="InterPro"/>
</dbReference>
<keyword evidence="9" id="KW-1185">Reference proteome</keyword>
<dbReference type="EMBL" id="OU503036">
    <property type="protein sequence ID" value="CAI9754413.1"/>
    <property type="molecule type" value="Genomic_DNA"/>
</dbReference>
<name>A0AAD1YQA3_9LAMI</name>
<evidence type="ECO:0000256" key="1">
    <source>
        <dbReference type="ARBA" id="ARBA00004123"/>
    </source>
</evidence>
<dbReference type="InterPro" id="IPR036879">
    <property type="entry name" value="TF_MADSbox_sf"/>
</dbReference>
<dbReference type="Gene3D" id="3.40.1810.10">
    <property type="entry name" value="Transcription factor, MADS-box"/>
    <property type="match status" value="1"/>
</dbReference>
<protein>
    <recommendedName>
        <fullName evidence="7">MADS-box domain-containing protein</fullName>
    </recommendedName>
</protein>
<organism evidence="8 9">
    <name type="scientific">Fraxinus pennsylvanica</name>
    <dbReference type="NCBI Taxonomy" id="56036"/>
    <lineage>
        <taxon>Eukaryota</taxon>
        <taxon>Viridiplantae</taxon>
        <taxon>Streptophyta</taxon>
        <taxon>Embryophyta</taxon>
        <taxon>Tracheophyta</taxon>
        <taxon>Spermatophyta</taxon>
        <taxon>Magnoliopsida</taxon>
        <taxon>eudicotyledons</taxon>
        <taxon>Gunneridae</taxon>
        <taxon>Pentapetalae</taxon>
        <taxon>asterids</taxon>
        <taxon>lamiids</taxon>
        <taxon>Lamiales</taxon>
        <taxon>Oleaceae</taxon>
        <taxon>Oleeae</taxon>
        <taxon>Fraxinus</taxon>
    </lineage>
</organism>
<feature type="region of interest" description="Disordered" evidence="6">
    <location>
        <begin position="1"/>
        <end position="21"/>
    </location>
</feature>
<evidence type="ECO:0000256" key="3">
    <source>
        <dbReference type="ARBA" id="ARBA00023125"/>
    </source>
</evidence>
<dbReference type="Pfam" id="PF00319">
    <property type="entry name" value="SRF-TF"/>
    <property type="match status" value="1"/>
</dbReference>
<dbReference type="InterPro" id="IPR002100">
    <property type="entry name" value="TF_MADSbox"/>
</dbReference>
<comment type="subcellular location">
    <subcellularLocation>
        <location evidence="1">Nucleus</location>
    </subcellularLocation>
</comment>
<dbReference type="SUPFAM" id="SSF55455">
    <property type="entry name" value="SRF-like"/>
    <property type="match status" value="1"/>
</dbReference>
<accession>A0AAD1YQA3</accession>
<proteinExistence type="predicted"/>